<reference evidence="2 3" key="1">
    <citation type="submission" date="2024-02" db="EMBL/GenBank/DDBJ databases">
        <title>Discinaceae phylogenomics.</title>
        <authorList>
            <person name="Dirks A.C."/>
            <person name="James T.Y."/>
        </authorList>
    </citation>
    <scope>NUCLEOTIDE SEQUENCE [LARGE SCALE GENOMIC DNA]</scope>
    <source>
        <strain evidence="2 3">ACD0624</strain>
    </source>
</reference>
<evidence type="ECO:0000313" key="3">
    <source>
        <dbReference type="Proteomes" id="UP001447188"/>
    </source>
</evidence>
<organism evidence="2 3">
    <name type="scientific">Discina gigas</name>
    <dbReference type="NCBI Taxonomy" id="1032678"/>
    <lineage>
        <taxon>Eukaryota</taxon>
        <taxon>Fungi</taxon>
        <taxon>Dikarya</taxon>
        <taxon>Ascomycota</taxon>
        <taxon>Pezizomycotina</taxon>
        <taxon>Pezizomycetes</taxon>
        <taxon>Pezizales</taxon>
        <taxon>Discinaceae</taxon>
        <taxon>Discina</taxon>
    </lineage>
</organism>
<protein>
    <submittedName>
        <fullName evidence="2">Uncharacterized protein</fullName>
    </submittedName>
</protein>
<accession>A0ABR3G9E3</accession>
<evidence type="ECO:0000256" key="1">
    <source>
        <dbReference type="SAM" id="MobiDB-lite"/>
    </source>
</evidence>
<comment type="caution">
    <text evidence="2">The sequence shown here is derived from an EMBL/GenBank/DDBJ whole genome shotgun (WGS) entry which is preliminary data.</text>
</comment>
<sequence>MPMIRPKNVVTDAETNIHHVCEEISRLSEDLHNRGVCIVQRYNLRIEDIKWPPREQYNYLHRRITEVIDCRGGLPPPPTTAAANMVNRLLDMMDILDPWVKVLFRERYRLSSALVPGSVWSMYRSVFTGQCWIDDRATCDLVDRWACHKVENDNGNEWGVAMESARKCIADAKDIIRKAPVVAAKAEECGEEEPKAELYDSSRATEQGVTATGAAKRSCGDSRRRGMKETVLPV</sequence>
<name>A0ABR3G9E3_9PEZI</name>
<feature type="region of interest" description="Disordered" evidence="1">
    <location>
        <begin position="195"/>
        <end position="234"/>
    </location>
</feature>
<dbReference type="EMBL" id="JBBBZM010000163">
    <property type="protein sequence ID" value="KAL0632554.1"/>
    <property type="molecule type" value="Genomic_DNA"/>
</dbReference>
<proteinExistence type="predicted"/>
<keyword evidence="3" id="KW-1185">Reference proteome</keyword>
<evidence type="ECO:0000313" key="2">
    <source>
        <dbReference type="EMBL" id="KAL0632554.1"/>
    </source>
</evidence>
<dbReference type="Proteomes" id="UP001447188">
    <property type="component" value="Unassembled WGS sequence"/>
</dbReference>
<gene>
    <name evidence="2" type="ORF">Q9L58_008575</name>
</gene>
<feature type="compositionally biased region" description="Basic and acidic residues" evidence="1">
    <location>
        <begin position="218"/>
        <end position="228"/>
    </location>
</feature>